<feature type="transmembrane region" description="Helical" evidence="5">
    <location>
        <begin position="104"/>
        <end position="125"/>
    </location>
</feature>
<dbReference type="SUPFAM" id="SSF103473">
    <property type="entry name" value="MFS general substrate transporter"/>
    <property type="match status" value="1"/>
</dbReference>
<dbReference type="InterPro" id="IPR020846">
    <property type="entry name" value="MFS_dom"/>
</dbReference>
<feature type="transmembrane region" description="Helical" evidence="5">
    <location>
        <begin position="350"/>
        <end position="372"/>
    </location>
</feature>
<feature type="transmembrane region" description="Helical" evidence="5">
    <location>
        <begin position="137"/>
        <end position="159"/>
    </location>
</feature>
<dbReference type="PANTHER" id="PTHR42718:SF42">
    <property type="entry name" value="EXPORT PROTEIN"/>
    <property type="match status" value="1"/>
</dbReference>
<feature type="transmembrane region" description="Helical" evidence="5">
    <location>
        <begin position="196"/>
        <end position="212"/>
    </location>
</feature>
<dbReference type="AlphaFoldDB" id="A0A4R7VHV8"/>
<feature type="transmembrane region" description="Helical" evidence="5">
    <location>
        <begin position="9"/>
        <end position="31"/>
    </location>
</feature>
<keyword evidence="2 5" id="KW-0812">Transmembrane</keyword>
<feature type="transmembrane region" description="Helical" evidence="5">
    <location>
        <begin position="320"/>
        <end position="338"/>
    </location>
</feature>
<feature type="transmembrane region" description="Helical" evidence="5">
    <location>
        <begin position="51"/>
        <end position="69"/>
    </location>
</feature>
<evidence type="ECO:0000256" key="1">
    <source>
        <dbReference type="ARBA" id="ARBA00004651"/>
    </source>
</evidence>
<reference evidence="7 8" key="1">
    <citation type="submission" date="2019-03" db="EMBL/GenBank/DDBJ databases">
        <title>Genomic Encyclopedia of Archaeal and Bacterial Type Strains, Phase II (KMG-II): from individual species to whole genera.</title>
        <authorList>
            <person name="Goeker M."/>
        </authorList>
    </citation>
    <scope>NUCLEOTIDE SEQUENCE [LARGE SCALE GENOMIC DNA]</scope>
    <source>
        <strain evidence="7 8">DSM 45499</strain>
    </source>
</reference>
<evidence type="ECO:0000259" key="6">
    <source>
        <dbReference type="PROSITE" id="PS50850"/>
    </source>
</evidence>
<proteinExistence type="predicted"/>
<dbReference type="Gene3D" id="1.20.1720.10">
    <property type="entry name" value="Multidrug resistance protein D"/>
    <property type="match status" value="1"/>
</dbReference>
<gene>
    <name evidence="7" type="ORF">CLV71_108305</name>
</gene>
<dbReference type="CDD" id="cd17321">
    <property type="entry name" value="MFS_MMR_MDR_like"/>
    <property type="match status" value="1"/>
</dbReference>
<evidence type="ECO:0000256" key="5">
    <source>
        <dbReference type="SAM" id="Phobius"/>
    </source>
</evidence>
<dbReference type="EMBL" id="SOCP01000008">
    <property type="protein sequence ID" value="TDV48944.1"/>
    <property type="molecule type" value="Genomic_DNA"/>
</dbReference>
<keyword evidence="4 5" id="KW-0472">Membrane</keyword>
<organism evidence="7 8">
    <name type="scientific">Actinophytocola oryzae</name>
    <dbReference type="NCBI Taxonomy" id="502181"/>
    <lineage>
        <taxon>Bacteria</taxon>
        <taxon>Bacillati</taxon>
        <taxon>Actinomycetota</taxon>
        <taxon>Actinomycetes</taxon>
        <taxon>Pseudonocardiales</taxon>
        <taxon>Pseudonocardiaceae</taxon>
    </lineage>
</organism>
<dbReference type="Gene3D" id="1.20.1250.20">
    <property type="entry name" value="MFS general substrate transporter like domains"/>
    <property type="match status" value="1"/>
</dbReference>
<dbReference type="GO" id="GO:0005886">
    <property type="term" value="C:plasma membrane"/>
    <property type="evidence" value="ECO:0007669"/>
    <property type="project" value="UniProtKB-SubCell"/>
</dbReference>
<evidence type="ECO:0000256" key="2">
    <source>
        <dbReference type="ARBA" id="ARBA00022692"/>
    </source>
</evidence>
<comment type="caution">
    <text evidence="7">The sequence shown here is derived from an EMBL/GenBank/DDBJ whole genome shotgun (WGS) entry which is preliminary data.</text>
</comment>
<feature type="transmembrane region" description="Helical" evidence="5">
    <location>
        <begin position="76"/>
        <end position="98"/>
    </location>
</feature>
<sequence length="439" mass="44453">MTIMLRSPLLVVMCVGYFLVLLDVTVVNVALPAIGTSLDADPTGLQWVVDGYALALAGLLLVGGTVGDVHGHKRVVITGLAVFGLASLACGLVPGVGWLVGARFAQGAGAALLLPGTLAIITDAFPDRAARARAIGVWASVGSAALPAGPLLGGLLVAVGWRTVFFLNVPIVLVAAIVTARVATNREHTGARRADWLGAVLATALLTTVTFAVIEQAWWLLAVSAALLAAFVAAERATTDPMLPPRLFRKPTFSVANAVAGTMNLCTLGLLFLVTQYLQTVRHLSALAAGLSLLPLFLPLPLLAPAIGRLTGRIGPRRPVAAGLALAAAGFALLTAIGTDSSYWALLPTLLLWGTGLGLLTPSVVAAAVGAVEERSGLASAVNNTARQAGGAVGIAAFGALAGDASNTGSFVSGMHVAGLVSVALFLVAALSTGLIRSD</sequence>
<feature type="transmembrane region" description="Helical" evidence="5">
    <location>
        <begin position="255"/>
        <end position="278"/>
    </location>
</feature>
<protein>
    <submittedName>
        <fullName evidence="7">DHA2 family methylenomycin A resistance protein-like MFS transporter</fullName>
    </submittedName>
</protein>
<feature type="transmembrane region" description="Helical" evidence="5">
    <location>
        <begin position="284"/>
        <end position="308"/>
    </location>
</feature>
<dbReference type="GO" id="GO:0022857">
    <property type="term" value="F:transmembrane transporter activity"/>
    <property type="evidence" value="ECO:0007669"/>
    <property type="project" value="InterPro"/>
</dbReference>
<dbReference type="PROSITE" id="PS50850">
    <property type="entry name" value="MFS"/>
    <property type="match status" value="1"/>
</dbReference>
<accession>A0A4R7VHV8</accession>
<keyword evidence="3 5" id="KW-1133">Transmembrane helix</keyword>
<comment type="subcellular location">
    <subcellularLocation>
        <location evidence="1">Cell membrane</location>
        <topology evidence="1">Multi-pass membrane protein</topology>
    </subcellularLocation>
</comment>
<feature type="transmembrane region" description="Helical" evidence="5">
    <location>
        <begin position="384"/>
        <end position="403"/>
    </location>
</feature>
<dbReference type="PANTHER" id="PTHR42718">
    <property type="entry name" value="MAJOR FACILITATOR SUPERFAMILY MULTIDRUG TRANSPORTER MFSC"/>
    <property type="match status" value="1"/>
</dbReference>
<evidence type="ECO:0000313" key="7">
    <source>
        <dbReference type="EMBL" id="TDV48944.1"/>
    </source>
</evidence>
<evidence type="ECO:0000313" key="8">
    <source>
        <dbReference type="Proteomes" id="UP000294927"/>
    </source>
</evidence>
<feature type="transmembrane region" description="Helical" evidence="5">
    <location>
        <begin position="218"/>
        <end position="234"/>
    </location>
</feature>
<name>A0A4R7VHV8_9PSEU</name>
<dbReference type="Pfam" id="PF07690">
    <property type="entry name" value="MFS_1"/>
    <property type="match status" value="1"/>
</dbReference>
<dbReference type="InterPro" id="IPR036259">
    <property type="entry name" value="MFS_trans_sf"/>
</dbReference>
<dbReference type="Proteomes" id="UP000294927">
    <property type="component" value="Unassembled WGS sequence"/>
</dbReference>
<feature type="domain" description="Major facilitator superfamily (MFS) profile" evidence="6">
    <location>
        <begin position="9"/>
        <end position="439"/>
    </location>
</feature>
<feature type="transmembrane region" description="Helical" evidence="5">
    <location>
        <begin position="415"/>
        <end position="436"/>
    </location>
</feature>
<feature type="transmembrane region" description="Helical" evidence="5">
    <location>
        <begin position="165"/>
        <end position="184"/>
    </location>
</feature>
<dbReference type="InterPro" id="IPR011701">
    <property type="entry name" value="MFS"/>
</dbReference>
<keyword evidence="8" id="KW-1185">Reference proteome</keyword>
<evidence type="ECO:0000256" key="3">
    <source>
        <dbReference type="ARBA" id="ARBA00022989"/>
    </source>
</evidence>
<evidence type="ECO:0000256" key="4">
    <source>
        <dbReference type="ARBA" id="ARBA00023136"/>
    </source>
</evidence>